<evidence type="ECO:0000313" key="16">
    <source>
        <dbReference type="Proteomes" id="UP000006242"/>
    </source>
</evidence>
<dbReference type="InterPro" id="IPR027417">
    <property type="entry name" value="P-loop_NTPase"/>
</dbReference>
<dbReference type="Pfam" id="PF00625">
    <property type="entry name" value="Guanylate_kin"/>
    <property type="match status" value="1"/>
</dbReference>
<gene>
    <name evidence="13 15" type="primary">gmk</name>
    <name evidence="15" type="ORF">SSPSH_003340</name>
</gene>
<comment type="caution">
    <text evidence="15">The sequence shown here is derived from an EMBL/GenBank/DDBJ whole genome shotgun (WGS) entry which is preliminary data.</text>
</comment>
<evidence type="ECO:0000256" key="13">
    <source>
        <dbReference type="HAMAP-Rule" id="MF_00328"/>
    </source>
</evidence>
<evidence type="ECO:0000256" key="12">
    <source>
        <dbReference type="ARBA" id="ARBA00048594"/>
    </source>
</evidence>
<dbReference type="AlphaFoldDB" id="U2FTZ6"/>
<keyword evidence="16" id="KW-1185">Reference proteome</keyword>
<dbReference type="eggNOG" id="COG0194">
    <property type="taxonomic scope" value="Bacteria"/>
</dbReference>
<name>U2FTZ6_9GAMM</name>
<dbReference type="InterPro" id="IPR020590">
    <property type="entry name" value="Guanylate_kinase_CS"/>
</dbReference>
<dbReference type="FunFam" id="3.30.63.10:FF:000005">
    <property type="entry name" value="Guanylate kinase"/>
    <property type="match status" value="1"/>
</dbReference>
<evidence type="ECO:0000256" key="2">
    <source>
        <dbReference type="ARBA" id="ARBA00004496"/>
    </source>
</evidence>
<evidence type="ECO:0000256" key="11">
    <source>
        <dbReference type="ARBA" id="ARBA00030128"/>
    </source>
</evidence>
<keyword evidence="10 13" id="KW-0067">ATP-binding</keyword>
<evidence type="ECO:0000259" key="14">
    <source>
        <dbReference type="PROSITE" id="PS50052"/>
    </source>
</evidence>
<keyword evidence="9 13" id="KW-0418">Kinase</keyword>
<dbReference type="NCBIfam" id="TIGR03263">
    <property type="entry name" value="guanyl_kin"/>
    <property type="match status" value="1"/>
</dbReference>
<dbReference type="SUPFAM" id="SSF52540">
    <property type="entry name" value="P-loop containing nucleoside triphosphate hydrolases"/>
    <property type="match status" value="1"/>
</dbReference>
<keyword evidence="8 13" id="KW-0547">Nucleotide-binding</keyword>
<feature type="domain" description="Guanylate kinase-like" evidence="14">
    <location>
        <begin position="10"/>
        <end position="192"/>
    </location>
</feature>
<dbReference type="OrthoDB" id="9808150at2"/>
<organism evidence="15 16">
    <name type="scientific">Salinisphaera shabanensis E1L3A</name>
    <dbReference type="NCBI Taxonomy" id="1033802"/>
    <lineage>
        <taxon>Bacteria</taxon>
        <taxon>Pseudomonadati</taxon>
        <taxon>Pseudomonadota</taxon>
        <taxon>Gammaproteobacteria</taxon>
        <taxon>Salinisphaerales</taxon>
        <taxon>Salinisphaeraceae</taxon>
        <taxon>Salinisphaera</taxon>
    </lineage>
</organism>
<dbReference type="InterPro" id="IPR017665">
    <property type="entry name" value="Guanylate_kinase"/>
</dbReference>
<dbReference type="InterPro" id="IPR008144">
    <property type="entry name" value="Guanylate_kin-like_dom"/>
</dbReference>
<comment type="function">
    <text evidence="1 13">Essential for recycling GMP and indirectly, cGMP.</text>
</comment>
<dbReference type="Gene3D" id="3.30.63.10">
    <property type="entry name" value="Guanylate Kinase phosphate binding domain"/>
    <property type="match status" value="1"/>
</dbReference>
<dbReference type="PANTHER" id="PTHR23117:SF13">
    <property type="entry name" value="GUANYLATE KINASE"/>
    <property type="match status" value="1"/>
</dbReference>
<evidence type="ECO:0000256" key="6">
    <source>
        <dbReference type="ARBA" id="ARBA00022490"/>
    </source>
</evidence>
<reference evidence="15 16" key="2">
    <citation type="journal article" date="2013" name="PLoS ONE">
        <title>INDIGO - INtegrated Data Warehouse of MIcrobial GenOmes with Examples from the Red Sea Extremophiles.</title>
        <authorList>
            <person name="Alam I."/>
            <person name="Antunes A."/>
            <person name="Kamau A.A."/>
            <person name="Ba Alawi W."/>
            <person name="Kalkatawi M."/>
            <person name="Stingl U."/>
            <person name="Bajic V.B."/>
        </authorList>
    </citation>
    <scope>NUCLEOTIDE SEQUENCE [LARGE SCALE GENOMIC DNA]</scope>
    <source>
        <strain evidence="15 16">E1L3A</strain>
    </source>
</reference>
<dbReference type="HAMAP" id="MF_00328">
    <property type="entry name" value="Guanylate_kinase"/>
    <property type="match status" value="1"/>
</dbReference>
<feature type="binding site" evidence="13">
    <location>
        <begin position="17"/>
        <end position="24"/>
    </location>
    <ligand>
        <name>ATP</name>
        <dbReference type="ChEBI" id="CHEBI:30616"/>
    </ligand>
</feature>
<dbReference type="SMART" id="SM00072">
    <property type="entry name" value="GuKc"/>
    <property type="match status" value="1"/>
</dbReference>
<comment type="catalytic activity">
    <reaction evidence="12 13">
        <text>GMP + ATP = GDP + ADP</text>
        <dbReference type="Rhea" id="RHEA:20780"/>
        <dbReference type="ChEBI" id="CHEBI:30616"/>
        <dbReference type="ChEBI" id="CHEBI:58115"/>
        <dbReference type="ChEBI" id="CHEBI:58189"/>
        <dbReference type="ChEBI" id="CHEBI:456216"/>
        <dbReference type="EC" id="2.7.4.8"/>
    </reaction>
</comment>
<dbReference type="GO" id="GO:0004385">
    <property type="term" value="F:GMP kinase activity"/>
    <property type="evidence" value="ECO:0007669"/>
    <property type="project" value="UniProtKB-UniRule"/>
</dbReference>
<dbReference type="PANTHER" id="PTHR23117">
    <property type="entry name" value="GUANYLATE KINASE-RELATED"/>
    <property type="match status" value="1"/>
</dbReference>
<evidence type="ECO:0000256" key="8">
    <source>
        <dbReference type="ARBA" id="ARBA00022741"/>
    </source>
</evidence>
<evidence type="ECO:0000256" key="3">
    <source>
        <dbReference type="ARBA" id="ARBA00005790"/>
    </source>
</evidence>
<dbReference type="STRING" id="1033802.SSPSH_003340"/>
<proteinExistence type="inferred from homology"/>
<evidence type="ECO:0000256" key="10">
    <source>
        <dbReference type="ARBA" id="ARBA00022840"/>
    </source>
</evidence>
<dbReference type="CDD" id="cd00071">
    <property type="entry name" value="GMPK"/>
    <property type="match status" value="1"/>
</dbReference>
<dbReference type="GO" id="GO:0005524">
    <property type="term" value="F:ATP binding"/>
    <property type="evidence" value="ECO:0007669"/>
    <property type="project" value="UniProtKB-UniRule"/>
</dbReference>
<accession>U2FTZ6</accession>
<dbReference type="EMBL" id="AFNV02000027">
    <property type="protein sequence ID" value="ERJ17858.1"/>
    <property type="molecule type" value="Genomic_DNA"/>
</dbReference>
<dbReference type="InterPro" id="IPR008145">
    <property type="entry name" value="GK/Ca_channel_bsu"/>
</dbReference>
<keyword evidence="7 13" id="KW-0808">Transferase</keyword>
<evidence type="ECO:0000256" key="5">
    <source>
        <dbReference type="ARBA" id="ARBA00016296"/>
    </source>
</evidence>
<dbReference type="Proteomes" id="UP000006242">
    <property type="component" value="Unassembled WGS sequence"/>
</dbReference>
<comment type="subcellular location">
    <subcellularLocation>
        <location evidence="2 13">Cytoplasm</location>
    </subcellularLocation>
</comment>
<sequence length="203" mass="22874">MNDCQSQRRGQLYVISAPSGAGKTSLTHAVIERLAARGRKARFSVSYTTRDARPGEIDGEDYHFISVADFEAMIATGAFLEHARVFDRYYGTSAAETERWLAHGHDVVLDIDWQGARQVRERADSVVSIFIRPPSREELERRLRSRASDDDAQIQRRLAEADDELAHADEYGYQIVNDVFEEALDALGRIFWDTDPSEHAGSA</sequence>
<reference evidence="15 16" key="1">
    <citation type="journal article" date="2011" name="J. Bacteriol.">
        <title>Genome sequence of Salinisphaera shabanensis, a gammaproteobacterium from the harsh, variable environment of the brine-seawater interface of the Shaban Deep in the Red Sea.</title>
        <authorList>
            <person name="Antunes A."/>
            <person name="Alam I."/>
            <person name="Bajic V.B."/>
            <person name="Stingl U."/>
        </authorList>
    </citation>
    <scope>NUCLEOTIDE SEQUENCE [LARGE SCALE GENOMIC DNA]</scope>
    <source>
        <strain evidence="15 16">E1L3A</strain>
    </source>
</reference>
<dbReference type="PROSITE" id="PS50052">
    <property type="entry name" value="GUANYLATE_KINASE_2"/>
    <property type="match status" value="1"/>
</dbReference>
<evidence type="ECO:0000256" key="7">
    <source>
        <dbReference type="ARBA" id="ARBA00022679"/>
    </source>
</evidence>
<dbReference type="EC" id="2.7.4.8" evidence="4 13"/>
<evidence type="ECO:0000313" key="15">
    <source>
        <dbReference type="EMBL" id="ERJ17858.1"/>
    </source>
</evidence>
<keyword evidence="6 13" id="KW-0963">Cytoplasm</keyword>
<dbReference type="Gene3D" id="3.40.50.300">
    <property type="entry name" value="P-loop containing nucleotide triphosphate hydrolases"/>
    <property type="match status" value="2"/>
</dbReference>
<evidence type="ECO:0000256" key="1">
    <source>
        <dbReference type="ARBA" id="ARBA00003531"/>
    </source>
</evidence>
<comment type="similarity">
    <text evidence="3 13">Belongs to the guanylate kinase family.</text>
</comment>
<evidence type="ECO:0000256" key="4">
    <source>
        <dbReference type="ARBA" id="ARBA00012961"/>
    </source>
</evidence>
<dbReference type="GO" id="GO:0005829">
    <property type="term" value="C:cytosol"/>
    <property type="evidence" value="ECO:0007669"/>
    <property type="project" value="TreeGrafter"/>
</dbReference>
<dbReference type="PROSITE" id="PS00856">
    <property type="entry name" value="GUANYLATE_KINASE_1"/>
    <property type="match status" value="1"/>
</dbReference>
<protein>
    <recommendedName>
        <fullName evidence="5 13">Guanylate kinase</fullName>
        <ecNumber evidence="4 13">2.7.4.8</ecNumber>
    </recommendedName>
    <alternativeName>
        <fullName evidence="11 13">GMP kinase</fullName>
    </alternativeName>
</protein>
<evidence type="ECO:0000256" key="9">
    <source>
        <dbReference type="ARBA" id="ARBA00022777"/>
    </source>
</evidence>
<dbReference type="RefSeq" id="WP_006913721.1">
    <property type="nucleotide sequence ID" value="NZ_AFNV02000027.1"/>
</dbReference>